<gene>
    <name evidence="1" type="ORF">BR63_00930</name>
</gene>
<protein>
    <submittedName>
        <fullName evidence="1">DUF4912 domain-containing protein</fullName>
    </submittedName>
</protein>
<name>A0A7G6DYV5_THEFR</name>
<dbReference type="Proteomes" id="UP000515847">
    <property type="component" value="Chromosome"/>
</dbReference>
<proteinExistence type="predicted"/>
<dbReference type="InterPro" id="IPR032585">
    <property type="entry name" value="DUF4912"/>
</dbReference>
<evidence type="ECO:0000313" key="1">
    <source>
        <dbReference type="EMBL" id="QNB45009.1"/>
    </source>
</evidence>
<dbReference type="EMBL" id="CP045798">
    <property type="protein sequence ID" value="QNB45009.1"/>
    <property type="molecule type" value="Genomic_DNA"/>
</dbReference>
<dbReference type="AlphaFoldDB" id="A0A7G6DYV5"/>
<dbReference type="OrthoDB" id="9812700at2"/>
<dbReference type="KEGG" id="tfr:BR63_00930"/>
<reference evidence="1 2" key="1">
    <citation type="journal article" date="2019" name="Front. Microbiol.">
        <title>Thermoanaerosceptrum fracticalcis gen. nov. sp. nov., a Novel Fumarate-Fermenting Microorganism From a Deep Fractured Carbonate Aquifer of the US Great Basin.</title>
        <authorList>
            <person name="Hamilton-Brehm S.D."/>
            <person name="Stewart L.E."/>
            <person name="Zavarin M."/>
            <person name="Caldwell M."/>
            <person name="Lawson P.A."/>
            <person name="Onstott T.C."/>
            <person name="Grzymski J."/>
            <person name="Neveux I."/>
            <person name="Lollar B.S."/>
            <person name="Russell C.E."/>
            <person name="Moser D.P."/>
        </authorList>
    </citation>
    <scope>NUCLEOTIDE SEQUENCE [LARGE SCALE GENOMIC DNA]</scope>
    <source>
        <strain evidence="1 2">DRI-13</strain>
    </source>
</reference>
<dbReference type="Pfam" id="PF16258">
    <property type="entry name" value="DUF4912"/>
    <property type="match status" value="1"/>
</dbReference>
<accession>A0A7G6DYV5</accession>
<evidence type="ECO:0000313" key="2">
    <source>
        <dbReference type="Proteomes" id="UP000515847"/>
    </source>
</evidence>
<sequence length="163" mass="19085">MSQYPTLPSSLPKDYVEPDYQLPSGYLETYLVLMVRDPECIFAYWEISPVTRSEFEQNYGRESWENSRLAMRISRGTEQNLFELDEAATNWYFHVKISNQSLLGELGRILPDQTFIVLASARLDLTIGTNPCFGTNRLYRPEHRQFLEKTLAKRQQETLSSYR</sequence>
<organism evidence="1 2">
    <name type="scientific">Thermanaerosceptrum fracticalcis</name>
    <dbReference type="NCBI Taxonomy" id="1712410"/>
    <lineage>
        <taxon>Bacteria</taxon>
        <taxon>Bacillati</taxon>
        <taxon>Bacillota</taxon>
        <taxon>Clostridia</taxon>
        <taxon>Eubacteriales</taxon>
        <taxon>Peptococcaceae</taxon>
        <taxon>Thermanaerosceptrum</taxon>
    </lineage>
</organism>
<keyword evidence="2" id="KW-1185">Reference proteome</keyword>
<dbReference type="RefSeq" id="WP_034424620.1">
    <property type="nucleotide sequence ID" value="NZ_CP045798.1"/>
</dbReference>